<name>A0ABX0U3J9_9SPHN</name>
<dbReference type="Gene3D" id="2.60.450.10">
    <property type="entry name" value="Lipopolysaccharide (LPS) transport protein A like domain"/>
    <property type="match status" value="1"/>
</dbReference>
<dbReference type="InterPro" id="IPR007543">
    <property type="entry name" value="LptD_C"/>
</dbReference>
<comment type="caution">
    <text evidence="1">Lacks conserved residue(s) required for the propagation of feature annotation.</text>
</comment>
<dbReference type="InterPro" id="IPR050218">
    <property type="entry name" value="LptD"/>
</dbReference>
<keyword evidence="1" id="KW-0472">Membrane</keyword>
<keyword evidence="4" id="KW-1185">Reference proteome</keyword>
<feature type="signal peptide" evidence="1">
    <location>
        <begin position="1"/>
        <end position="24"/>
    </location>
</feature>
<accession>A0ABX0U3J9</accession>
<sequence length="749" mass="82988" precursor="true">MSRPALLCTAALSLTLLACGAARGQDLQDRAAAPPLPDQTEAAPRSDDEIDFSAATLEYDSEAEIVTASGDVRLFRQGERLRADQVVWNRQTGQVVATGDIAVTNPQGDVAYGDRIELTDTLRDGLVENMLVVLDQGGRLAARRGERSEGGVITVTDAAYTPCAVRNSQGCPKEPSFKLTAVRVVYDPQRERIRYSGAQLSLFGLPGIPLPSFSHPIGGAAAQGVLTPDIRIDRVNGLAIAVPYHFDLAPNRDLTITPRVYTNALPMLSAEYRQLTDKGAFRVLGYGTYSRRSDDLLVSATPDTSEQAFRGYFDAIGRYQFSPQWSASASIRLASDQTFLRRYDLSRDDRLRNNVKVERIDSDSYFAINGWAVQTLRVGDNQAMQPIAFPELDYRTRFSDGLVGGKVTLQVNTLAIGRDEGQDTQRAFASAQWDIRRVTDWGQEVTLTGYARGDLYNSVDTLLTSVESYRGDEGFNARAIGAVALDVKWPLVGEFLGGTQRITPRVQVVASPRIDNLGVPNEDARAVDLEDSNLFALNRFPGYDRFEDSTRFTYGVDYALDLPGIAISANVGQSYRLTDRQTLLPDGTGLDDQFSDFVGRTDIRFRDFVSVIHRYRLDKDGFAIRRNEVDATIGTRRTYILAGYLRLNRDITAALEDLRDREEARVGARVQFARFWSAFGSATVDLTNRDEDPLSIADGFDPVRHRLGVAYEDDCLRLGVTWKRDYVDTGDARRGNSYLLTLAFTNLGR</sequence>
<dbReference type="PANTHER" id="PTHR30189:SF1">
    <property type="entry name" value="LPS-ASSEMBLY PROTEIN LPTD"/>
    <property type="match status" value="1"/>
</dbReference>
<comment type="subunit">
    <text evidence="1">Component of the lipopolysaccharide transport and assembly complex.</text>
</comment>
<dbReference type="Pfam" id="PF04453">
    <property type="entry name" value="LptD"/>
    <property type="match status" value="1"/>
</dbReference>
<feature type="chain" id="PRO_5044945973" description="LPS-assembly protein LptD" evidence="1">
    <location>
        <begin position="25"/>
        <end position="749"/>
    </location>
</feature>
<evidence type="ECO:0000259" key="2">
    <source>
        <dbReference type="Pfam" id="PF04453"/>
    </source>
</evidence>
<dbReference type="PROSITE" id="PS51257">
    <property type="entry name" value="PROKAR_LIPOPROTEIN"/>
    <property type="match status" value="1"/>
</dbReference>
<dbReference type="HAMAP" id="MF_01411">
    <property type="entry name" value="LPS_assembly_LptD"/>
    <property type="match status" value="1"/>
</dbReference>
<keyword evidence="1" id="KW-0998">Cell outer membrane</keyword>
<gene>
    <name evidence="1" type="primary">lptD</name>
    <name evidence="3" type="ORF">FHT01_002620</name>
</gene>
<evidence type="ECO:0000313" key="3">
    <source>
        <dbReference type="EMBL" id="NIJ25078.1"/>
    </source>
</evidence>
<dbReference type="InterPro" id="IPR020889">
    <property type="entry name" value="LipoPS_assembly_LptD"/>
</dbReference>
<comment type="similarity">
    <text evidence="1">Belongs to the LptD family.</text>
</comment>
<feature type="domain" description="LptD C-terminal" evidence="2">
    <location>
        <begin position="309"/>
        <end position="676"/>
    </location>
</feature>
<comment type="caution">
    <text evidence="3">The sequence shown here is derived from an EMBL/GenBank/DDBJ whole genome shotgun (WGS) entry which is preliminary data.</text>
</comment>
<evidence type="ECO:0000256" key="1">
    <source>
        <dbReference type="HAMAP-Rule" id="MF_01411"/>
    </source>
</evidence>
<dbReference type="Proteomes" id="UP000788153">
    <property type="component" value="Unassembled WGS sequence"/>
</dbReference>
<evidence type="ECO:0000313" key="4">
    <source>
        <dbReference type="Proteomes" id="UP000788153"/>
    </source>
</evidence>
<protein>
    <recommendedName>
        <fullName evidence="1">LPS-assembly protein LptD</fullName>
    </recommendedName>
</protein>
<dbReference type="PANTHER" id="PTHR30189">
    <property type="entry name" value="LPS-ASSEMBLY PROTEIN"/>
    <property type="match status" value="1"/>
</dbReference>
<dbReference type="RefSeq" id="WP_244935301.1">
    <property type="nucleotide sequence ID" value="NZ_BAAAEV010000001.1"/>
</dbReference>
<dbReference type="EMBL" id="JAASQP010000001">
    <property type="protein sequence ID" value="NIJ25078.1"/>
    <property type="molecule type" value="Genomic_DNA"/>
</dbReference>
<comment type="subcellular location">
    <subcellularLocation>
        <location evidence="1">Cell outer membrane</location>
    </subcellularLocation>
</comment>
<reference evidence="3 4" key="1">
    <citation type="submission" date="2020-03" db="EMBL/GenBank/DDBJ databases">
        <title>Genomic Encyclopedia of Type Strains, Phase IV (KMG-IV): sequencing the most valuable type-strain genomes for metagenomic binning, comparative biology and taxonomic classification.</title>
        <authorList>
            <person name="Goeker M."/>
        </authorList>
    </citation>
    <scope>NUCLEOTIDE SEQUENCE [LARGE SCALE GENOMIC DNA]</scope>
    <source>
        <strain evidence="3 4">DSM 22753</strain>
    </source>
</reference>
<proteinExistence type="inferred from homology"/>
<comment type="function">
    <text evidence="1">Involved in the assembly of lipopolysaccharide (LPS) at the surface of the outer membrane.</text>
</comment>
<keyword evidence="1" id="KW-0732">Signal</keyword>
<organism evidence="3 4">
    <name type="scientific">Sphingomonas japonica</name>
    <dbReference type="NCBI Taxonomy" id="511662"/>
    <lineage>
        <taxon>Bacteria</taxon>
        <taxon>Pseudomonadati</taxon>
        <taxon>Pseudomonadota</taxon>
        <taxon>Alphaproteobacteria</taxon>
        <taxon>Sphingomonadales</taxon>
        <taxon>Sphingomonadaceae</taxon>
        <taxon>Sphingomonas</taxon>
    </lineage>
</organism>